<organism evidence="2 3">
    <name type="scientific">Prorocentrum cordatum</name>
    <dbReference type="NCBI Taxonomy" id="2364126"/>
    <lineage>
        <taxon>Eukaryota</taxon>
        <taxon>Sar</taxon>
        <taxon>Alveolata</taxon>
        <taxon>Dinophyceae</taxon>
        <taxon>Prorocentrales</taxon>
        <taxon>Prorocentraceae</taxon>
        <taxon>Prorocentrum</taxon>
    </lineage>
</organism>
<protein>
    <submittedName>
        <fullName evidence="2">Uncharacterized protein</fullName>
    </submittedName>
</protein>
<feature type="region of interest" description="Disordered" evidence="1">
    <location>
        <begin position="29"/>
        <end position="49"/>
    </location>
</feature>
<gene>
    <name evidence="2" type="ORF">PCOR1329_LOCUS12332</name>
</gene>
<feature type="region of interest" description="Disordered" evidence="1">
    <location>
        <begin position="71"/>
        <end position="175"/>
    </location>
</feature>
<evidence type="ECO:0000313" key="2">
    <source>
        <dbReference type="EMBL" id="CAK0805927.1"/>
    </source>
</evidence>
<feature type="compositionally biased region" description="Basic and acidic residues" evidence="1">
    <location>
        <begin position="29"/>
        <end position="38"/>
    </location>
</feature>
<evidence type="ECO:0000313" key="3">
    <source>
        <dbReference type="Proteomes" id="UP001189429"/>
    </source>
</evidence>
<keyword evidence="3" id="KW-1185">Reference proteome</keyword>
<comment type="caution">
    <text evidence="2">The sequence shown here is derived from an EMBL/GenBank/DDBJ whole genome shotgun (WGS) entry which is preliminary data.</text>
</comment>
<dbReference type="EMBL" id="CAUYUJ010003592">
    <property type="protein sequence ID" value="CAK0805927.1"/>
    <property type="molecule type" value="Genomic_DNA"/>
</dbReference>
<dbReference type="Proteomes" id="UP001189429">
    <property type="component" value="Unassembled WGS sequence"/>
</dbReference>
<accession>A0ABN9QLT8</accession>
<sequence>MAGAWPEGLVYKNTFLDCESPWVSPVTVERRAKSDPSSDRFSASDLAGDGRLEKRQLSWATADWTLPGHCSREQRSLTSGTGSGRSDRGGPGCVSVGPQQQDPSWPEPANLESAAWTLRQEMEEEERSKEGLKAGTPMTKTQRRHLQRKCAKVRQASEIPDAAAGSSKNSTKVSL</sequence>
<reference evidence="2" key="1">
    <citation type="submission" date="2023-10" db="EMBL/GenBank/DDBJ databases">
        <authorList>
            <person name="Chen Y."/>
            <person name="Shah S."/>
            <person name="Dougan E. K."/>
            <person name="Thang M."/>
            <person name="Chan C."/>
        </authorList>
    </citation>
    <scope>NUCLEOTIDE SEQUENCE [LARGE SCALE GENOMIC DNA]</scope>
</reference>
<evidence type="ECO:0000256" key="1">
    <source>
        <dbReference type="SAM" id="MobiDB-lite"/>
    </source>
</evidence>
<feature type="compositionally biased region" description="Polar residues" evidence="1">
    <location>
        <begin position="166"/>
        <end position="175"/>
    </location>
</feature>
<name>A0ABN9QLT8_9DINO</name>
<feature type="compositionally biased region" description="Basic residues" evidence="1">
    <location>
        <begin position="141"/>
        <end position="152"/>
    </location>
</feature>
<proteinExistence type="predicted"/>